<sequence length="57" mass="6702">MKHNRRKKQNQIKCSFCGKVAVFWVASRQWPEQCVACMQCGLHLGLTQDVLLRRIEK</sequence>
<reference evidence="1 2" key="1">
    <citation type="submission" date="2018-06" db="EMBL/GenBank/DDBJ databases">
        <title>Genomic Encyclopedia of Archaeal and Bacterial Type Strains, Phase II (KMG-II): from individual species to whole genera.</title>
        <authorList>
            <person name="Goeker M."/>
        </authorList>
    </citation>
    <scope>NUCLEOTIDE SEQUENCE [LARGE SCALE GENOMIC DNA]</scope>
    <source>
        <strain evidence="1 2">ATCC BAA-1881</strain>
    </source>
</reference>
<proteinExistence type="predicted"/>
<gene>
    <name evidence="1" type="ORF">EI42_05756</name>
</gene>
<organism evidence="1 2">
    <name type="scientific">Thermosporothrix hazakensis</name>
    <dbReference type="NCBI Taxonomy" id="644383"/>
    <lineage>
        <taxon>Bacteria</taxon>
        <taxon>Bacillati</taxon>
        <taxon>Chloroflexota</taxon>
        <taxon>Ktedonobacteria</taxon>
        <taxon>Ktedonobacterales</taxon>
        <taxon>Thermosporotrichaceae</taxon>
        <taxon>Thermosporothrix</taxon>
    </lineage>
</organism>
<accession>A0A326TVV3</accession>
<dbReference type="AlphaFoldDB" id="A0A326TVV3"/>
<comment type="caution">
    <text evidence="1">The sequence shown here is derived from an EMBL/GenBank/DDBJ whole genome shotgun (WGS) entry which is preliminary data.</text>
</comment>
<keyword evidence="2" id="KW-1185">Reference proteome</keyword>
<name>A0A326TVV3_THEHA</name>
<dbReference type="Proteomes" id="UP000248806">
    <property type="component" value="Unassembled WGS sequence"/>
</dbReference>
<evidence type="ECO:0000313" key="1">
    <source>
        <dbReference type="EMBL" id="PZW20995.1"/>
    </source>
</evidence>
<evidence type="ECO:0000313" key="2">
    <source>
        <dbReference type="Proteomes" id="UP000248806"/>
    </source>
</evidence>
<dbReference type="EMBL" id="QKUF01000038">
    <property type="protein sequence ID" value="PZW20995.1"/>
    <property type="molecule type" value="Genomic_DNA"/>
</dbReference>
<protein>
    <submittedName>
        <fullName evidence="1">Uncharacterized protein</fullName>
    </submittedName>
</protein>